<name>A0A1A9FU49_9HYPH</name>
<accession>A0A1A9FU49</accession>
<dbReference type="InterPro" id="IPR032508">
    <property type="entry name" value="FecR_C"/>
</dbReference>
<keyword evidence="6" id="KW-1185">Reference proteome</keyword>
<dbReference type="Gene3D" id="3.55.50.30">
    <property type="match status" value="1"/>
</dbReference>
<dbReference type="RefSeq" id="WP_064322976.1">
    <property type="nucleotide sequence ID" value="NZ_JBBGZF010000003.1"/>
</dbReference>
<dbReference type="EMBL" id="NNRM01000039">
    <property type="protein sequence ID" value="OYR23715.1"/>
    <property type="molecule type" value="Genomic_DNA"/>
</dbReference>
<evidence type="ECO:0000313" key="5">
    <source>
        <dbReference type="EMBL" id="OYR23715.1"/>
    </source>
</evidence>
<feature type="transmembrane region" description="Helical" evidence="1">
    <location>
        <begin position="96"/>
        <end position="114"/>
    </location>
</feature>
<dbReference type="PIRSF" id="PIRSF018266">
    <property type="entry name" value="FecR"/>
    <property type="match status" value="1"/>
</dbReference>
<feature type="domain" description="FecR protein" evidence="2">
    <location>
        <begin position="126"/>
        <end position="216"/>
    </location>
</feature>
<dbReference type="InterPro" id="IPR032623">
    <property type="entry name" value="FecR_N"/>
</dbReference>
<dbReference type="PANTHER" id="PTHR30273">
    <property type="entry name" value="PERIPLASMIC SIGNAL SENSOR AND SIGMA FACTOR ACTIVATOR FECR-RELATED"/>
    <property type="match status" value="1"/>
</dbReference>
<dbReference type="AlphaFoldDB" id="A0A1A9FU49"/>
<reference evidence="5 6" key="1">
    <citation type="submission" date="2017-07" db="EMBL/GenBank/DDBJ databases">
        <title>Phylogenetic study on the rhizospheric bacterium Ochrobactrum sp. A44.</title>
        <authorList>
            <person name="Krzyzanowska D.M."/>
            <person name="Ossowicki A."/>
            <person name="Rajewska M."/>
            <person name="Maciag T."/>
            <person name="Kaczynski Z."/>
            <person name="Czerwicka M."/>
            <person name="Jafra S."/>
        </authorList>
    </citation>
    <scope>NUCLEOTIDE SEQUENCE [LARGE SCALE GENOMIC DNA]</scope>
    <source>
        <strain evidence="5 6">CCUG 30717</strain>
    </source>
</reference>
<organism evidence="5 6">
    <name type="scientific">Brucella pseudogrignonensis</name>
    <dbReference type="NCBI Taxonomy" id="419475"/>
    <lineage>
        <taxon>Bacteria</taxon>
        <taxon>Pseudomonadati</taxon>
        <taxon>Pseudomonadota</taxon>
        <taxon>Alphaproteobacteria</taxon>
        <taxon>Hyphomicrobiales</taxon>
        <taxon>Brucellaceae</taxon>
        <taxon>Brucella/Ochrobactrum group</taxon>
        <taxon>Brucella</taxon>
    </lineage>
</organism>
<evidence type="ECO:0000259" key="3">
    <source>
        <dbReference type="Pfam" id="PF16220"/>
    </source>
</evidence>
<dbReference type="KEGG" id="ops:A8A54_21605"/>
<dbReference type="STRING" id="419475.A8A54_21605"/>
<evidence type="ECO:0000259" key="2">
    <source>
        <dbReference type="Pfam" id="PF04773"/>
    </source>
</evidence>
<evidence type="ECO:0000313" key="6">
    <source>
        <dbReference type="Proteomes" id="UP000216188"/>
    </source>
</evidence>
<feature type="domain" description="Protein FecR C-terminal" evidence="4">
    <location>
        <begin position="260"/>
        <end position="327"/>
    </location>
</feature>
<proteinExistence type="predicted"/>
<dbReference type="Proteomes" id="UP000216188">
    <property type="component" value="Unassembled WGS sequence"/>
</dbReference>
<sequence length="331" mass="36541">MEEHNVEISDRAKAEKEAIAWFTRMNGKPSREDKQNFRAWQRLNIGNEDAYRSISALWSSSVAPGTEIAREEASSLSGHLSRIRELRKRKKTGSKAGAGTLAMIFLLGSGWIWLEKPNFWQDMSADYVSARGETRQILLDDGSSVLLDADTAIDVRLNDDFRQVKLLRGTAFFEVKPSSVPFIVEAANGSSRVLGTAFDVALDNEGVEVTLEHGSLRVELGNSSDQVVLKPGEAVAYSNDGLSTPHDIELDDALAWHDGRFVFNNASLQDVLQRIERYRDGRIIIVGSALGARRISGSFSLNDTNAALSSLQSSVGFKMNKLSERLVVIRP</sequence>
<dbReference type="Pfam" id="PF16220">
    <property type="entry name" value="DUF4880"/>
    <property type="match status" value="1"/>
</dbReference>
<feature type="domain" description="FecR N-terminal" evidence="3">
    <location>
        <begin position="16"/>
        <end position="57"/>
    </location>
</feature>
<dbReference type="InterPro" id="IPR006860">
    <property type="entry name" value="FecR"/>
</dbReference>
<keyword evidence="1" id="KW-1133">Transmembrane helix</keyword>
<dbReference type="InterPro" id="IPR012373">
    <property type="entry name" value="Ferrdict_sens_TM"/>
</dbReference>
<comment type="caution">
    <text evidence="5">The sequence shown here is derived from an EMBL/GenBank/DDBJ whole genome shotgun (WGS) entry which is preliminary data.</text>
</comment>
<dbReference type="GO" id="GO:0016989">
    <property type="term" value="F:sigma factor antagonist activity"/>
    <property type="evidence" value="ECO:0007669"/>
    <property type="project" value="TreeGrafter"/>
</dbReference>
<evidence type="ECO:0000256" key="1">
    <source>
        <dbReference type="SAM" id="Phobius"/>
    </source>
</evidence>
<dbReference type="Pfam" id="PF04773">
    <property type="entry name" value="FecR"/>
    <property type="match status" value="1"/>
</dbReference>
<evidence type="ECO:0000259" key="4">
    <source>
        <dbReference type="Pfam" id="PF16344"/>
    </source>
</evidence>
<keyword evidence="1" id="KW-0472">Membrane</keyword>
<protein>
    <submittedName>
        <fullName evidence="5">FecR family protein</fullName>
    </submittedName>
</protein>
<gene>
    <name evidence="5" type="ORF">CEV34_3719</name>
</gene>
<dbReference type="OrthoDB" id="636724at2"/>
<keyword evidence="1" id="KW-0812">Transmembrane</keyword>
<dbReference type="Pfam" id="PF16344">
    <property type="entry name" value="FecR_C"/>
    <property type="match status" value="1"/>
</dbReference>
<dbReference type="PANTHER" id="PTHR30273:SF2">
    <property type="entry name" value="PROTEIN FECR"/>
    <property type="match status" value="1"/>
</dbReference>
<dbReference type="Gene3D" id="2.60.120.1440">
    <property type="match status" value="1"/>
</dbReference>